<keyword evidence="2" id="KW-1185">Reference proteome</keyword>
<accession>A0A835IGS6</accession>
<reference evidence="1 2" key="1">
    <citation type="submission" date="2020-10" db="EMBL/GenBank/DDBJ databases">
        <title>The Coptis chinensis genome and diversification of protoberbering-type alkaloids.</title>
        <authorList>
            <person name="Wang B."/>
            <person name="Shu S."/>
            <person name="Song C."/>
            <person name="Liu Y."/>
        </authorList>
    </citation>
    <scope>NUCLEOTIDE SEQUENCE [LARGE SCALE GENOMIC DNA]</scope>
    <source>
        <strain evidence="1">HL-2020</strain>
        <tissue evidence="1">Leaf</tissue>
    </source>
</reference>
<comment type="caution">
    <text evidence="1">The sequence shown here is derived from an EMBL/GenBank/DDBJ whole genome shotgun (WGS) entry which is preliminary data.</text>
</comment>
<dbReference type="EMBL" id="JADFTS010000003">
    <property type="protein sequence ID" value="KAF9617451.1"/>
    <property type="molecule type" value="Genomic_DNA"/>
</dbReference>
<dbReference type="AlphaFoldDB" id="A0A835IGS6"/>
<evidence type="ECO:0000313" key="1">
    <source>
        <dbReference type="EMBL" id="KAF9617451.1"/>
    </source>
</evidence>
<protein>
    <submittedName>
        <fullName evidence="1">Uncharacterized protein</fullName>
    </submittedName>
</protein>
<evidence type="ECO:0000313" key="2">
    <source>
        <dbReference type="Proteomes" id="UP000631114"/>
    </source>
</evidence>
<name>A0A835IGS6_9MAGN</name>
<organism evidence="1 2">
    <name type="scientific">Coptis chinensis</name>
    <dbReference type="NCBI Taxonomy" id="261450"/>
    <lineage>
        <taxon>Eukaryota</taxon>
        <taxon>Viridiplantae</taxon>
        <taxon>Streptophyta</taxon>
        <taxon>Embryophyta</taxon>
        <taxon>Tracheophyta</taxon>
        <taxon>Spermatophyta</taxon>
        <taxon>Magnoliopsida</taxon>
        <taxon>Ranunculales</taxon>
        <taxon>Ranunculaceae</taxon>
        <taxon>Coptidoideae</taxon>
        <taxon>Coptis</taxon>
    </lineage>
</organism>
<proteinExistence type="predicted"/>
<gene>
    <name evidence="1" type="ORF">IFM89_036412</name>
</gene>
<sequence>MVFSDRPIPCRRHHDTLGVNMFASGSIKQYEIMDDMPVDDVAVIEIAHLARRSFGVITINALLHATDHKNVIACFIAQHANLWGAMISYMITSATIPAFEGS</sequence>
<dbReference type="Proteomes" id="UP000631114">
    <property type="component" value="Unassembled WGS sequence"/>
</dbReference>